<dbReference type="InterPro" id="IPR015510">
    <property type="entry name" value="PGRP"/>
</dbReference>
<evidence type="ECO:0000256" key="5">
    <source>
        <dbReference type="SAM" id="Phobius"/>
    </source>
</evidence>
<feature type="transmembrane region" description="Helical" evidence="5">
    <location>
        <begin position="143"/>
        <end position="165"/>
    </location>
</feature>
<dbReference type="CDD" id="cd06583">
    <property type="entry name" value="PGRP"/>
    <property type="match status" value="1"/>
</dbReference>
<dbReference type="PANTHER" id="PTHR11022:SF74">
    <property type="entry name" value="PEPTIDOGLYCAN-RECOGNITION PROTEIN SA"/>
    <property type="match status" value="1"/>
</dbReference>
<dbReference type="InterPro" id="IPR036505">
    <property type="entry name" value="Amidase/PGRP_sf"/>
</dbReference>
<name>A0A6P7G5A0_DIAVI</name>
<protein>
    <submittedName>
        <fullName evidence="9">Peptidoglycan-recognition protein LA-like isoform X1</fullName>
    </submittedName>
</protein>
<proteinExistence type="inferred from homology"/>
<dbReference type="EnsemblMetazoa" id="XM_028283899.2">
    <property type="protein sequence ID" value="XP_028139700.1"/>
    <property type="gene ID" value="LOC114333899"/>
</dbReference>
<dbReference type="InterPro" id="IPR006619">
    <property type="entry name" value="PGRP_domain_met/bac"/>
</dbReference>
<evidence type="ECO:0000256" key="2">
    <source>
        <dbReference type="ARBA" id="ARBA00022588"/>
    </source>
</evidence>
<dbReference type="SMART" id="SM00701">
    <property type="entry name" value="PGRP"/>
    <property type="match status" value="1"/>
</dbReference>
<accession>A0A6P7G5A0</accession>
<gene>
    <name evidence="9" type="primary">LOC114333899</name>
</gene>
<evidence type="ECO:0000313" key="8">
    <source>
        <dbReference type="Proteomes" id="UP001652700"/>
    </source>
</evidence>
<feature type="region of interest" description="Disordered" evidence="4">
    <location>
        <begin position="355"/>
        <end position="389"/>
    </location>
</feature>
<dbReference type="Pfam" id="PF01510">
    <property type="entry name" value="Amidase_2"/>
    <property type="match status" value="1"/>
</dbReference>
<dbReference type="Gene3D" id="3.40.80.10">
    <property type="entry name" value="Peptidoglycan recognition protein-like"/>
    <property type="match status" value="1"/>
</dbReference>
<evidence type="ECO:0000259" key="6">
    <source>
        <dbReference type="SMART" id="SM00701"/>
    </source>
</evidence>
<dbReference type="GO" id="GO:0008270">
    <property type="term" value="F:zinc ion binding"/>
    <property type="evidence" value="ECO:0007669"/>
    <property type="project" value="InterPro"/>
</dbReference>
<feature type="region of interest" description="Disordered" evidence="4">
    <location>
        <begin position="1"/>
        <end position="29"/>
    </location>
</feature>
<keyword evidence="8" id="KW-1185">Reference proteome</keyword>
<dbReference type="AlphaFoldDB" id="A0A6P7G5A0"/>
<evidence type="ECO:0000256" key="3">
    <source>
        <dbReference type="ARBA" id="ARBA00022859"/>
    </source>
</evidence>
<evidence type="ECO:0000256" key="1">
    <source>
        <dbReference type="ARBA" id="ARBA00007553"/>
    </source>
</evidence>
<keyword evidence="5" id="KW-1133">Transmembrane helix</keyword>
<dbReference type="InParanoid" id="A0A6P7G5A0"/>
<feature type="compositionally biased region" description="Low complexity" evidence="4">
    <location>
        <begin position="367"/>
        <end position="378"/>
    </location>
</feature>
<feature type="compositionally biased region" description="Basic and acidic residues" evidence="4">
    <location>
        <begin position="380"/>
        <end position="389"/>
    </location>
</feature>
<sequence>MSHRFSYPSLMGPNLDAKPSELPNPPNSDVALSEYDDGYNNGGLDVCSNEFAEVANRELINRELVNLENAVVNIDNSNDVIIGPVTQFNVNGNVTIFHNKDGQPVEIEEKSEISPPKYTDVSAKVQKEDEVAFSARKKCTLRIYLIGVLLVFLVSTTAVILVFVLRKDAQDQIPHKEDTIIITNSSSRLIPKEVWGGRKAVGKMEELKTPVGLVILKHTAGGNCSNFEQCAKKMQTLQSTDIGDNDLPDIYFNFGIGADGNAYFGRGWNILPASRANCIEIVLIGNFQIDPFTLTMFKATKALLKHGTDHKYLSEDYKLIGHNQVNTTKSPGKNVLAVINQFQHFDPTDYKGIPLDSDPMKQLSNNAAKFAPPSKSPAGKNEKLSEISS</sequence>
<keyword evidence="3" id="KW-0391">Immunity</keyword>
<dbReference type="SUPFAM" id="SSF55846">
    <property type="entry name" value="N-acetylmuramoyl-L-alanine amidase-like"/>
    <property type="match status" value="1"/>
</dbReference>
<keyword evidence="5" id="KW-0812">Transmembrane</keyword>
<organism evidence="9">
    <name type="scientific">Diabrotica virgifera virgifera</name>
    <name type="common">western corn rootworm</name>
    <dbReference type="NCBI Taxonomy" id="50390"/>
    <lineage>
        <taxon>Eukaryota</taxon>
        <taxon>Metazoa</taxon>
        <taxon>Ecdysozoa</taxon>
        <taxon>Arthropoda</taxon>
        <taxon>Hexapoda</taxon>
        <taxon>Insecta</taxon>
        <taxon>Pterygota</taxon>
        <taxon>Neoptera</taxon>
        <taxon>Endopterygota</taxon>
        <taxon>Coleoptera</taxon>
        <taxon>Polyphaga</taxon>
        <taxon>Cucujiformia</taxon>
        <taxon>Chrysomeloidea</taxon>
        <taxon>Chrysomelidae</taxon>
        <taxon>Galerucinae</taxon>
        <taxon>Diabroticina</taxon>
        <taxon>Diabroticites</taxon>
        <taxon>Diabrotica</taxon>
    </lineage>
</organism>
<dbReference type="Proteomes" id="UP001652700">
    <property type="component" value="Unplaced"/>
</dbReference>
<keyword evidence="5" id="KW-0472">Membrane</keyword>
<dbReference type="RefSeq" id="XP_028139700.1">
    <property type="nucleotide sequence ID" value="XM_028283899.1"/>
</dbReference>
<dbReference type="GO" id="GO:0008745">
    <property type="term" value="F:N-acetylmuramoyl-L-alanine amidase activity"/>
    <property type="evidence" value="ECO:0007669"/>
    <property type="project" value="InterPro"/>
</dbReference>
<reference evidence="9" key="1">
    <citation type="submission" date="2025-04" db="UniProtKB">
        <authorList>
            <consortium name="RefSeq"/>
        </authorList>
    </citation>
    <scope>IDENTIFICATION</scope>
    <source>
        <tissue evidence="9">Whole insect</tissue>
    </source>
</reference>
<dbReference type="KEGG" id="dvv:114333899"/>
<keyword evidence="2" id="KW-0399">Innate immunity</keyword>
<evidence type="ECO:0000256" key="4">
    <source>
        <dbReference type="SAM" id="MobiDB-lite"/>
    </source>
</evidence>
<dbReference type="GeneID" id="114333899"/>
<evidence type="ECO:0000313" key="9">
    <source>
        <dbReference type="RefSeq" id="XP_028139700.1"/>
    </source>
</evidence>
<feature type="domain" description="Peptidoglycan recognition protein family" evidence="6">
    <location>
        <begin position="187"/>
        <end position="326"/>
    </location>
</feature>
<reference evidence="7" key="2">
    <citation type="submission" date="2025-05" db="UniProtKB">
        <authorList>
            <consortium name="EnsemblMetazoa"/>
        </authorList>
    </citation>
    <scope>IDENTIFICATION</scope>
</reference>
<dbReference type="GO" id="GO:0045087">
    <property type="term" value="P:innate immune response"/>
    <property type="evidence" value="ECO:0007669"/>
    <property type="project" value="UniProtKB-KW"/>
</dbReference>
<dbReference type="OrthoDB" id="10001926at2759"/>
<dbReference type="PANTHER" id="PTHR11022">
    <property type="entry name" value="PEPTIDOGLYCAN RECOGNITION PROTEIN"/>
    <property type="match status" value="1"/>
</dbReference>
<dbReference type="FunCoup" id="A0A6P7G5A0">
    <property type="interactions" value="197"/>
</dbReference>
<dbReference type="InterPro" id="IPR002502">
    <property type="entry name" value="Amidase_domain"/>
</dbReference>
<evidence type="ECO:0000313" key="7">
    <source>
        <dbReference type="EnsemblMetazoa" id="XP_028139700.1"/>
    </source>
</evidence>
<dbReference type="GO" id="GO:0009253">
    <property type="term" value="P:peptidoglycan catabolic process"/>
    <property type="evidence" value="ECO:0007669"/>
    <property type="project" value="InterPro"/>
</dbReference>
<comment type="similarity">
    <text evidence="1">Belongs to the N-acetylmuramoyl-L-alanine amidase 2 family.</text>
</comment>